<protein>
    <submittedName>
        <fullName evidence="2">TonB box-like protein</fullName>
    </submittedName>
</protein>
<proteinExistence type="predicted"/>
<dbReference type="EMBL" id="LZEU01000001">
    <property type="protein sequence ID" value="MBC9251377.1"/>
    <property type="molecule type" value="Genomic_DNA"/>
</dbReference>
<sequence length="84" mass="9461">MQLQPGLYRHYKGPQYRVFGTAQHSETEEWVVVYQALYGEFGLWVRPLEMFCGTVELDGETVPRFALIEAEPALIGQGAVGTRA</sequence>
<dbReference type="Pfam" id="PF07866">
    <property type="entry name" value="DUF1653"/>
    <property type="match status" value="1"/>
</dbReference>
<organism evidence="2 3">
    <name type="scientific">Aquipseudomonas alcaligenes</name>
    <name type="common">Pseudomonas alcaligenes</name>
    <dbReference type="NCBI Taxonomy" id="43263"/>
    <lineage>
        <taxon>Bacteria</taxon>
        <taxon>Pseudomonadati</taxon>
        <taxon>Pseudomonadota</taxon>
        <taxon>Gammaproteobacteria</taxon>
        <taxon>Pseudomonadales</taxon>
        <taxon>Pseudomonadaceae</taxon>
        <taxon>Aquipseudomonas</taxon>
    </lineage>
</organism>
<dbReference type="Gene3D" id="2.30.30.320">
    <property type="entry name" value="DUF1653-like domain"/>
    <property type="match status" value="1"/>
</dbReference>
<comment type="caution">
    <text evidence="2">The sequence shown here is derived from an EMBL/GenBank/DDBJ whole genome shotgun (WGS) entry which is preliminary data.</text>
</comment>
<accession>A0ABR7S2V7</accession>
<evidence type="ECO:0000313" key="3">
    <source>
        <dbReference type="Proteomes" id="UP000744555"/>
    </source>
</evidence>
<reference evidence="2 3" key="1">
    <citation type="submission" date="2016-06" db="EMBL/GenBank/DDBJ databases">
        <authorList>
            <person name="Ramos C."/>
            <person name="Pintado A."/>
            <person name="Crespo-Gomez J.I."/>
        </authorList>
    </citation>
    <scope>NUCLEOTIDE SEQUENCE [LARGE SCALE GENOMIC DNA]</scope>
    <source>
        <strain evidence="2 3">AVO110</strain>
    </source>
</reference>
<name>A0ABR7S2V7_AQUAC</name>
<dbReference type="InterPro" id="IPR023387">
    <property type="entry name" value="DUF1653-like_dom"/>
</dbReference>
<keyword evidence="3" id="KW-1185">Reference proteome</keyword>
<gene>
    <name evidence="2" type="ORF">A9179_13965</name>
</gene>
<dbReference type="InterPro" id="IPR037135">
    <property type="entry name" value="DUF1653-like_dom_sf"/>
</dbReference>
<evidence type="ECO:0000259" key="1">
    <source>
        <dbReference type="Pfam" id="PF07866"/>
    </source>
</evidence>
<feature type="domain" description="DUF1653" evidence="1">
    <location>
        <begin position="6"/>
        <end position="66"/>
    </location>
</feature>
<evidence type="ECO:0000313" key="2">
    <source>
        <dbReference type="EMBL" id="MBC9251377.1"/>
    </source>
</evidence>
<dbReference type="RefSeq" id="WP_187806878.1">
    <property type="nucleotide sequence ID" value="NZ_LZEU01000001.1"/>
</dbReference>
<dbReference type="Proteomes" id="UP000744555">
    <property type="component" value="Unassembled WGS sequence"/>
</dbReference>